<gene>
    <name evidence="8" type="ORF">B0H66DRAFT_608153</name>
</gene>
<comment type="cofactor">
    <cofactor evidence="1 6">
        <name>Zn(2+)</name>
        <dbReference type="ChEBI" id="CHEBI:29105"/>
    </cofactor>
</comment>
<dbReference type="PROSITE" id="PS00059">
    <property type="entry name" value="ADH_ZINC"/>
    <property type="match status" value="1"/>
</dbReference>
<reference evidence="8" key="1">
    <citation type="journal article" date="2023" name="Mol. Phylogenet. Evol.">
        <title>Genome-scale phylogeny and comparative genomics of the fungal order Sordariales.</title>
        <authorList>
            <person name="Hensen N."/>
            <person name="Bonometti L."/>
            <person name="Westerberg I."/>
            <person name="Brannstrom I.O."/>
            <person name="Guillou S."/>
            <person name="Cros-Aarteil S."/>
            <person name="Calhoun S."/>
            <person name="Haridas S."/>
            <person name="Kuo A."/>
            <person name="Mondo S."/>
            <person name="Pangilinan J."/>
            <person name="Riley R."/>
            <person name="LaButti K."/>
            <person name="Andreopoulos B."/>
            <person name="Lipzen A."/>
            <person name="Chen C."/>
            <person name="Yan M."/>
            <person name="Daum C."/>
            <person name="Ng V."/>
            <person name="Clum A."/>
            <person name="Steindorff A."/>
            <person name="Ohm R.A."/>
            <person name="Martin F."/>
            <person name="Silar P."/>
            <person name="Natvig D.O."/>
            <person name="Lalanne C."/>
            <person name="Gautier V."/>
            <person name="Ament-Velasquez S.L."/>
            <person name="Kruys A."/>
            <person name="Hutchinson M.I."/>
            <person name="Powell A.J."/>
            <person name="Barry K."/>
            <person name="Miller A.N."/>
            <person name="Grigoriev I.V."/>
            <person name="Debuchy R."/>
            <person name="Gladieux P."/>
            <person name="Hiltunen Thoren M."/>
            <person name="Johannesson H."/>
        </authorList>
    </citation>
    <scope>NUCLEOTIDE SEQUENCE</scope>
    <source>
        <strain evidence="8">CBS 118394</strain>
    </source>
</reference>
<evidence type="ECO:0000256" key="3">
    <source>
        <dbReference type="ARBA" id="ARBA00022723"/>
    </source>
</evidence>
<organism evidence="8 9">
    <name type="scientific">Apodospora peruviana</name>
    <dbReference type="NCBI Taxonomy" id="516989"/>
    <lineage>
        <taxon>Eukaryota</taxon>
        <taxon>Fungi</taxon>
        <taxon>Dikarya</taxon>
        <taxon>Ascomycota</taxon>
        <taxon>Pezizomycotina</taxon>
        <taxon>Sordariomycetes</taxon>
        <taxon>Sordariomycetidae</taxon>
        <taxon>Sordariales</taxon>
        <taxon>Lasiosphaeriaceae</taxon>
        <taxon>Apodospora</taxon>
    </lineage>
</organism>
<dbReference type="InterPro" id="IPR011032">
    <property type="entry name" value="GroES-like_sf"/>
</dbReference>
<keyword evidence="5" id="KW-0560">Oxidoreductase</keyword>
<dbReference type="PANTHER" id="PTHR43350:SF2">
    <property type="entry name" value="GROES-LIKE ZINC-BINDING ALCOHOL DEHYDROGENASE FAMILY PROTEIN"/>
    <property type="match status" value="1"/>
</dbReference>
<dbReference type="GO" id="GO:0008270">
    <property type="term" value="F:zinc ion binding"/>
    <property type="evidence" value="ECO:0007669"/>
    <property type="project" value="InterPro"/>
</dbReference>
<comment type="similarity">
    <text evidence="2 6">Belongs to the zinc-containing alcohol dehydrogenase family.</text>
</comment>
<dbReference type="Pfam" id="PF00107">
    <property type="entry name" value="ADH_zinc_N"/>
    <property type="match status" value="1"/>
</dbReference>
<evidence type="ECO:0000256" key="1">
    <source>
        <dbReference type="ARBA" id="ARBA00001947"/>
    </source>
</evidence>
<dbReference type="InterPro" id="IPR002328">
    <property type="entry name" value="ADH_Zn_CS"/>
</dbReference>
<name>A0AAE0HUF1_9PEZI</name>
<evidence type="ECO:0000259" key="7">
    <source>
        <dbReference type="SMART" id="SM00829"/>
    </source>
</evidence>
<dbReference type="InterPro" id="IPR020843">
    <property type="entry name" value="ER"/>
</dbReference>
<keyword evidence="4 6" id="KW-0862">Zinc</keyword>
<evidence type="ECO:0000256" key="4">
    <source>
        <dbReference type="ARBA" id="ARBA00022833"/>
    </source>
</evidence>
<sequence length="411" mass="42852">MPSSPSPDLTKGFTSEAYVALSPTTPITLQSITYGPIAAGEIVLSTAAVSVCASDLKAAAGKFHGCSPPMILGHECAGTILGVGVSVTSQHLKPGDKVVLSYDSCRSCVECLAGASAYCHDLVKLNLSGLRQGVDGSRATAFCTAASGEPIKGHFFGQSSMGRTIVARANCVAVKLPDDTTPDQMRVFASLGCGIQTGAGAILNVARPEPNSSICIFGAGSVGLAACLAANLTSPKSLVVVDNSAAKLGMLPDCVRAAVTDLVDSSVLMEEQLVERLKGLTSSDGGLGGFDYVLDCVGRGELAKLGHRVLRPRGMLIAVGGSPDMALQVTLSQHLTKGVMFRGTHQGDSVPSISIPLMIDLWRQGKFPFDKLLSFYEFDALDKAMEDLKQGKVIKPVLVNNQWHDGAAQED</sequence>
<evidence type="ECO:0000313" key="9">
    <source>
        <dbReference type="Proteomes" id="UP001283341"/>
    </source>
</evidence>
<dbReference type="Gene3D" id="3.40.50.720">
    <property type="entry name" value="NAD(P)-binding Rossmann-like Domain"/>
    <property type="match status" value="1"/>
</dbReference>
<dbReference type="AlphaFoldDB" id="A0AAE0HUF1"/>
<dbReference type="Proteomes" id="UP001283341">
    <property type="component" value="Unassembled WGS sequence"/>
</dbReference>
<protein>
    <submittedName>
        <fullName evidence="8">Chaperonin 10-like protein</fullName>
    </submittedName>
</protein>
<dbReference type="Gene3D" id="3.90.180.10">
    <property type="entry name" value="Medium-chain alcohol dehydrogenases, catalytic domain"/>
    <property type="match status" value="1"/>
</dbReference>
<dbReference type="PANTHER" id="PTHR43350">
    <property type="entry name" value="NAD-DEPENDENT ALCOHOL DEHYDROGENASE"/>
    <property type="match status" value="1"/>
</dbReference>
<proteinExistence type="inferred from homology"/>
<feature type="domain" description="Enoyl reductase (ER)" evidence="7">
    <location>
        <begin position="27"/>
        <end position="398"/>
    </location>
</feature>
<dbReference type="GO" id="GO:0016491">
    <property type="term" value="F:oxidoreductase activity"/>
    <property type="evidence" value="ECO:0007669"/>
    <property type="project" value="UniProtKB-KW"/>
</dbReference>
<evidence type="ECO:0000256" key="5">
    <source>
        <dbReference type="ARBA" id="ARBA00023002"/>
    </source>
</evidence>
<evidence type="ECO:0000313" key="8">
    <source>
        <dbReference type="EMBL" id="KAK3313095.1"/>
    </source>
</evidence>
<accession>A0AAE0HUF1</accession>
<dbReference type="InterPro" id="IPR013149">
    <property type="entry name" value="ADH-like_C"/>
</dbReference>
<dbReference type="SMART" id="SM00829">
    <property type="entry name" value="PKS_ER"/>
    <property type="match status" value="1"/>
</dbReference>
<dbReference type="SUPFAM" id="SSF50129">
    <property type="entry name" value="GroES-like"/>
    <property type="match status" value="1"/>
</dbReference>
<reference evidence="8" key="2">
    <citation type="submission" date="2023-06" db="EMBL/GenBank/DDBJ databases">
        <authorList>
            <consortium name="Lawrence Berkeley National Laboratory"/>
            <person name="Haridas S."/>
            <person name="Hensen N."/>
            <person name="Bonometti L."/>
            <person name="Westerberg I."/>
            <person name="Brannstrom I.O."/>
            <person name="Guillou S."/>
            <person name="Cros-Aarteil S."/>
            <person name="Calhoun S."/>
            <person name="Kuo A."/>
            <person name="Mondo S."/>
            <person name="Pangilinan J."/>
            <person name="Riley R."/>
            <person name="Labutti K."/>
            <person name="Andreopoulos B."/>
            <person name="Lipzen A."/>
            <person name="Chen C."/>
            <person name="Yanf M."/>
            <person name="Daum C."/>
            <person name="Ng V."/>
            <person name="Clum A."/>
            <person name="Steindorff A."/>
            <person name="Ohm R."/>
            <person name="Martin F."/>
            <person name="Silar P."/>
            <person name="Natvig D."/>
            <person name="Lalanne C."/>
            <person name="Gautier V."/>
            <person name="Ament-Velasquez S.L."/>
            <person name="Kruys A."/>
            <person name="Hutchinson M.I."/>
            <person name="Powell A.J."/>
            <person name="Barry K."/>
            <person name="Miller A.N."/>
            <person name="Grigoriev I.V."/>
            <person name="Debuchy R."/>
            <person name="Gladieux P."/>
            <person name="Thoren M.H."/>
            <person name="Johannesson H."/>
        </authorList>
    </citation>
    <scope>NUCLEOTIDE SEQUENCE</scope>
    <source>
        <strain evidence="8">CBS 118394</strain>
    </source>
</reference>
<comment type="caution">
    <text evidence="8">The sequence shown here is derived from an EMBL/GenBank/DDBJ whole genome shotgun (WGS) entry which is preliminary data.</text>
</comment>
<evidence type="ECO:0000256" key="2">
    <source>
        <dbReference type="ARBA" id="ARBA00008072"/>
    </source>
</evidence>
<dbReference type="InterPro" id="IPR013154">
    <property type="entry name" value="ADH-like_N"/>
</dbReference>
<dbReference type="EMBL" id="JAUEDM010000008">
    <property type="protein sequence ID" value="KAK3313095.1"/>
    <property type="molecule type" value="Genomic_DNA"/>
</dbReference>
<dbReference type="InterPro" id="IPR036291">
    <property type="entry name" value="NAD(P)-bd_dom_sf"/>
</dbReference>
<dbReference type="Pfam" id="PF08240">
    <property type="entry name" value="ADH_N"/>
    <property type="match status" value="1"/>
</dbReference>
<evidence type="ECO:0000256" key="6">
    <source>
        <dbReference type="RuleBase" id="RU361277"/>
    </source>
</evidence>
<dbReference type="SUPFAM" id="SSF51735">
    <property type="entry name" value="NAD(P)-binding Rossmann-fold domains"/>
    <property type="match status" value="1"/>
</dbReference>
<keyword evidence="3 6" id="KW-0479">Metal-binding</keyword>
<keyword evidence="9" id="KW-1185">Reference proteome</keyword>